<organism evidence="3 4">
    <name type="scientific">Kingdonia uniflora</name>
    <dbReference type="NCBI Taxonomy" id="39325"/>
    <lineage>
        <taxon>Eukaryota</taxon>
        <taxon>Viridiplantae</taxon>
        <taxon>Streptophyta</taxon>
        <taxon>Embryophyta</taxon>
        <taxon>Tracheophyta</taxon>
        <taxon>Spermatophyta</taxon>
        <taxon>Magnoliopsida</taxon>
        <taxon>Ranunculales</taxon>
        <taxon>Circaeasteraceae</taxon>
        <taxon>Kingdonia</taxon>
    </lineage>
</organism>
<dbReference type="EMBL" id="JACGCM010001948">
    <property type="protein sequence ID" value="KAF6147089.1"/>
    <property type="molecule type" value="Genomic_DNA"/>
</dbReference>
<keyword evidence="1" id="KW-0413">Isomerase</keyword>
<evidence type="ECO:0000313" key="3">
    <source>
        <dbReference type="EMBL" id="KAF6147089.1"/>
    </source>
</evidence>
<dbReference type="OrthoDB" id="21502at2759"/>
<keyword evidence="4" id="KW-1185">Reference proteome</keyword>
<proteinExistence type="predicted"/>
<dbReference type="AlphaFoldDB" id="A0A7J7LWX0"/>
<reference evidence="3 4" key="1">
    <citation type="journal article" date="2020" name="IScience">
        <title>Genome Sequencing of the Endangered Kingdonia uniflora (Circaeasteraceae, Ranunculales) Reveals Potential Mechanisms of Evolutionary Specialization.</title>
        <authorList>
            <person name="Sun Y."/>
            <person name="Deng T."/>
            <person name="Zhang A."/>
            <person name="Moore M.J."/>
            <person name="Landis J.B."/>
            <person name="Lin N."/>
            <person name="Zhang H."/>
            <person name="Zhang X."/>
            <person name="Huang J."/>
            <person name="Zhang X."/>
            <person name="Sun H."/>
            <person name="Wang H."/>
        </authorList>
    </citation>
    <scope>NUCLEOTIDE SEQUENCE [LARGE SCALE GENOMIC DNA]</scope>
    <source>
        <strain evidence="3">TB1705</strain>
        <tissue evidence="3">Leaf</tissue>
    </source>
</reference>
<feature type="domain" description="Squalene cyclase N-terminal" evidence="2">
    <location>
        <begin position="8"/>
        <end position="88"/>
    </location>
</feature>
<dbReference type="InterPro" id="IPR008930">
    <property type="entry name" value="Terpenoid_cyclase/PrenylTrfase"/>
</dbReference>
<dbReference type="PANTHER" id="PTHR11764:SF58">
    <property type="entry name" value="BETA-AMYRIN SYNTHASE-RELATED"/>
    <property type="match status" value="1"/>
</dbReference>
<dbReference type="Gene3D" id="1.50.10.20">
    <property type="match status" value="2"/>
</dbReference>
<evidence type="ECO:0000256" key="1">
    <source>
        <dbReference type="ARBA" id="ARBA00023235"/>
    </source>
</evidence>
<dbReference type="InterPro" id="IPR018333">
    <property type="entry name" value="Squalene_cyclase"/>
</dbReference>
<dbReference type="GO" id="GO:0016104">
    <property type="term" value="P:triterpenoid biosynthetic process"/>
    <property type="evidence" value="ECO:0007669"/>
    <property type="project" value="InterPro"/>
</dbReference>
<evidence type="ECO:0000313" key="4">
    <source>
        <dbReference type="Proteomes" id="UP000541444"/>
    </source>
</evidence>
<gene>
    <name evidence="3" type="ORF">GIB67_036808</name>
</gene>
<evidence type="ECO:0000259" key="2">
    <source>
        <dbReference type="Pfam" id="PF13249"/>
    </source>
</evidence>
<dbReference type="Pfam" id="PF13249">
    <property type="entry name" value="SQHop_cyclase_N"/>
    <property type="match status" value="1"/>
</dbReference>
<sequence length="280" mass="32705">MLDIMFSPKHKKETLRYMYCHQNEDGGWGFHIEGHSTMFGTILNYIFMRLLGEGPEGGEDNACARAQKWIRDHGGVTSIPSWGKTWLSEDLYYPHPLIQNLIGDSLNMFAEPVLTSWPLSKLRNKTLKITMKYIHYEDENSRYFTLECVEKVEDPKSDAFKKHLARVPDYLWMAEDGMRVQSSEILGSQMRGTGFGVQTLLASNFREEITHTLKKGYDFIKQSQIIMKREQKAQHKIRYAFSDKETPPENGHGYDLMYQEEQHQETNKCQHQKIMSHMKI</sequence>
<dbReference type="PANTHER" id="PTHR11764">
    <property type="entry name" value="TERPENE CYCLASE/MUTASE FAMILY MEMBER"/>
    <property type="match status" value="1"/>
</dbReference>
<dbReference type="Proteomes" id="UP000541444">
    <property type="component" value="Unassembled WGS sequence"/>
</dbReference>
<accession>A0A7J7LWX0</accession>
<comment type="caution">
    <text evidence="3">The sequence shown here is derived from an EMBL/GenBank/DDBJ whole genome shotgun (WGS) entry which is preliminary data.</text>
</comment>
<dbReference type="GO" id="GO:0016866">
    <property type="term" value="F:intramolecular transferase activity"/>
    <property type="evidence" value="ECO:0007669"/>
    <property type="project" value="InterPro"/>
</dbReference>
<dbReference type="SUPFAM" id="SSF48239">
    <property type="entry name" value="Terpenoid cyclases/Protein prenyltransferases"/>
    <property type="match status" value="1"/>
</dbReference>
<protein>
    <recommendedName>
        <fullName evidence="2">Squalene cyclase N-terminal domain-containing protein</fullName>
    </recommendedName>
</protein>
<dbReference type="InterPro" id="IPR032697">
    <property type="entry name" value="SQ_cyclase_N"/>
</dbReference>
<name>A0A7J7LWX0_9MAGN</name>
<dbReference type="GO" id="GO:0005811">
    <property type="term" value="C:lipid droplet"/>
    <property type="evidence" value="ECO:0007669"/>
    <property type="project" value="InterPro"/>
</dbReference>